<dbReference type="EC" id="2.3.1.-" evidence="4"/>
<dbReference type="EMBL" id="LT906468">
    <property type="protein sequence ID" value="SNV64349.1"/>
    <property type="molecule type" value="Genomic_DNA"/>
</dbReference>
<name>A0AAJ4XEU6_9SPHI</name>
<organism evidence="4 5">
    <name type="scientific">Sphingobacterium mizutaii</name>
    <dbReference type="NCBI Taxonomy" id="1010"/>
    <lineage>
        <taxon>Bacteria</taxon>
        <taxon>Pseudomonadati</taxon>
        <taxon>Bacteroidota</taxon>
        <taxon>Sphingobacteriia</taxon>
        <taxon>Sphingobacteriales</taxon>
        <taxon>Sphingobacteriaceae</taxon>
        <taxon>Sphingobacterium</taxon>
    </lineage>
</organism>
<dbReference type="PANTHER" id="PTHR13693">
    <property type="entry name" value="CLASS II AMINOTRANSFERASE/8-AMINO-7-OXONONANOATE SYNTHASE"/>
    <property type="match status" value="1"/>
</dbReference>
<dbReference type="InterPro" id="IPR015422">
    <property type="entry name" value="PyrdxlP-dep_Trfase_small"/>
</dbReference>
<protein>
    <submittedName>
        <fullName evidence="4">Pyridoxal phosphate-dependent acyltransferase</fullName>
        <ecNumber evidence="4">2.3.1.-</ecNumber>
    </submittedName>
</protein>
<dbReference type="AlphaFoldDB" id="A0AAJ4XEU6"/>
<evidence type="ECO:0000256" key="1">
    <source>
        <dbReference type="ARBA" id="ARBA00001933"/>
    </source>
</evidence>
<dbReference type="GO" id="GO:0016746">
    <property type="term" value="F:acyltransferase activity"/>
    <property type="evidence" value="ECO:0007669"/>
    <property type="project" value="UniProtKB-KW"/>
</dbReference>
<dbReference type="Gene3D" id="3.40.640.10">
    <property type="entry name" value="Type I PLP-dependent aspartate aminotransferase-like (Major domain)"/>
    <property type="match status" value="1"/>
</dbReference>
<dbReference type="Proteomes" id="UP000215355">
    <property type="component" value="Chromosome 1"/>
</dbReference>
<dbReference type="InterPro" id="IPR050087">
    <property type="entry name" value="AON_synthase_class-II"/>
</dbReference>
<dbReference type="InterPro" id="IPR004839">
    <property type="entry name" value="Aminotransferase_I/II_large"/>
</dbReference>
<comment type="cofactor">
    <cofactor evidence="1">
        <name>pyridoxal 5'-phosphate</name>
        <dbReference type="ChEBI" id="CHEBI:597326"/>
    </cofactor>
</comment>
<keyword evidence="2 4" id="KW-0808">Transferase</keyword>
<accession>A0AAJ4XEU6</accession>
<reference evidence="4 5" key="1">
    <citation type="submission" date="2017-06" db="EMBL/GenBank/DDBJ databases">
        <authorList>
            <consortium name="Pathogen Informatics"/>
        </authorList>
    </citation>
    <scope>NUCLEOTIDE SEQUENCE [LARGE SCALE GENOMIC DNA]</scope>
    <source>
        <strain evidence="4 5">NCTC12149</strain>
    </source>
</reference>
<keyword evidence="4" id="KW-0012">Acyltransferase</keyword>
<dbReference type="KEGG" id="smiz:4412673_03951"/>
<evidence type="ECO:0000313" key="5">
    <source>
        <dbReference type="Proteomes" id="UP000215355"/>
    </source>
</evidence>
<dbReference type="RefSeq" id="WP_093099734.1">
    <property type="nucleotide sequence ID" value="NZ_DAMBSL010000018.1"/>
</dbReference>
<sequence length="354" mass="38538">MTSFRNLQQTTGRIISLDGTDYHFFGGTAYLGLLDNPGYIELYKKGIDLLGLNNGTSRTNNVQLGIYRDAELNLADRFGFEAAALLSSGYLAGQVSVGSLSRGKQVIYAPGSHPALWLGETPLVEGDFDQWAKATVAFINNSEQQDFAVISNCIDNLTPQHFDFSIFKELQTDKNLLLILDDSHGIGVLHKNKVSADLSALEADNIEIVVLASLAKGLGTDAGVVLGTKSTVDKIKKHPIFNGASPTAPAALYALLHGQDIYEEAFERMQSNTSLLASITRETSLSHIENFPVFSSTQPLLYRHLLQKKIVISSFPYPLATSPLLNRVVVSALHSEADIRHIGEIMCSESSLIL</sequence>
<evidence type="ECO:0000259" key="3">
    <source>
        <dbReference type="Pfam" id="PF00155"/>
    </source>
</evidence>
<dbReference type="InterPro" id="IPR015424">
    <property type="entry name" value="PyrdxlP-dep_Trfase"/>
</dbReference>
<gene>
    <name evidence="4" type="ORF">SAMEA4412673_03951</name>
</gene>
<dbReference type="Gene3D" id="3.90.1150.10">
    <property type="entry name" value="Aspartate Aminotransferase, domain 1"/>
    <property type="match status" value="1"/>
</dbReference>
<dbReference type="GO" id="GO:0030170">
    <property type="term" value="F:pyridoxal phosphate binding"/>
    <property type="evidence" value="ECO:0007669"/>
    <property type="project" value="InterPro"/>
</dbReference>
<proteinExistence type="predicted"/>
<dbReference type="SUPFAM" id="SSF53383">
    <property type="entry name" value="PLP-dependent transferases"/>
    <property type="match status" value="1"/>
</dbReference>
<evidence type="ECO:0000256" key="2">
    <source>
        <dbReference type="ARBA" id="ARBA00022679"/>
    </source>
</evidence>
<feature type="domain" description="Aminotransferase class I/classII large" evidence="3">
    <location>
        <begin position="128"/>
        <end position="342"/>
    </location>
</feature>
<dbReference type="InterPro" id="IPR015421">
    <property type="entry name" value="PyrdxlP-dep_Trfase_major"/>
</dbReference>
<evidence type="ECO:0000313" key="4">
    <source>
        <dbReference type="EMBL" id="SNV64349.1"/>
    </source>
</evidence>
<dbReference type="Pfam" id="PF00155">
    <property type="entry name" value="Aminotran_1_2"/>
    <property type="match status" value="1"/>
</dbReference>